<sequence>MSSSVGETTGRTTGSSRTTLTQRLSTIPGVQGALDRTRAPREVALRALRWVGAIGWVVLAAGLLTWYLGSRFVWLELLVAGVALVTVFVTALVFTLGRQPYAVELRLSDRRVVVGERAMAGVVVRNTSHHHVLPARIEMPVGAAQVEFALPGLAGGAEHEELFAIPTARRAVIDVGPVRSVRGDPLGLVRRAMTWTDVHELYVHPRTVRLASTAAGFLHDLEGETTREITPSDLAFHALREYRPGDDRRHIHWRSTARTGTLMVRQFEETRRSHIVVGLSRNGSDYYDEDELEVAISAAGSLGLQALEEEKDLTVLTSHESLPALSRRQLLDGLTRLESGSGAVGVISMAHTIAREVERASLAILVCGSTVTPHDLRAAGAVLPVGVRALAVRVDGDAAAGVSTVGVVTVVTVARLEELARTLRKAMR</sequence>
<gene>
    <name evidence="3" type="ORF">ACFQQL_12725</name>
</gene>
<accession>A0ABW2Q9S2</accession>
<keyword evidence="4" id="KW-1185">Reference proteome</keyword>
<name>A0ABW2Q9S2_9MICO</name>
<evidence type="ECO:0000259" key="2">
    <source>
        <dbReference type="Pfam" id="PF01882"/>
    </source>
</evidence>
<reference evidence="4" key="1">
    <citation type="journal article" date="2019" name="Int. J. Syst. Evol. Microbiol.">
        <title>The Global Catalogue of Microorganisms (GCM) 10K type strain sequencing project: providing services to taxonomists for standard genome sequencing and annotation.</title>
        <authorList>
            <consortium name="The Broad Institute Genomics Platform"/>
            <consortium name="The Broad Institute Genome Sequencing Center for Infectious Disease"/>
            <person name="Wu L."/>
            <person name="Ma J."/>
        </authorList>
    </citation>
    <scope>NUCLEOTIDE SEQUENCE [LARGE SCALE GENOMIC DNA]</scope>
    <source>
        <strain evidence="4">JCM 1490</strain>
    </source>
</reference>
<keyword evidence="1" id="KW-0812">Transmembrane</keyword>
<dbReference type="Proteomes" id="UP001596455">
    <property type="component" value="Unassembled WGS sequence"/>
</dbReference>
<dbReference type="RefSeq" id="WP_382394913.1">
    <property type="nucleotide sequence ID" value="NZ_JBHTCQ010000002.1"/>
</dbReference>
<feature type="transmembrane region" description="Helical" evidence="1">
    <location>
        <begin position="47"/>
        <end position="68"/>
    </location>
</feature>
<dbReference type="Pfam" id="PF01882">
    <property type="entry name" value="DUF58"/>
    <property type="match status" value="1"/>
</dbReference>
<evidence type="ECO:0000256" key="1">
    <source>
        <dbReference type="SAM" id="Phobius"/>
    </source>
</evidence>
<feature type="transmembrane region" description="Helical" evidence="1">
    <location>
        <begin position="74"/>
        <end position="96"/>
    </location>
</feature>
<evidence type="ECO:0000313" key="3">
    <source>
        <dbReference type="EMBL" id="MFC7405981.1"/>
    </source>
</evidence>
<dbReference type="InterPro" id="IPR002881">
    <property type="entry name" value="DUF58"/>
</dbReference>
<keyword evidence="1" id="KW-0472">Membrane</keyword>
<feature type="domain" description="DUF58" evidence="2">
    <location>
        <begin position="239"/>
        <end position="412"/>
    </location>
</feature>
<dbReference type="PANTHER" id="PTHR34351">
    <property type="entry name" value="SLR1927 PROTEIN-RELATED"/>
    <property type="match status" value="1"/>
</dbReference>
<dbReference type="PANTHER" id="PTHR34351:SF1">
    <property type="entry name" value="SLR1927 PROTEIN"/>
    <property type="match status" value="1"/>
</dbReference>
<proteinExistence type="predicted"/>
<keyword evidence="1" id="KW-1133">Transmembrane helix</keyword>
<protein>
    <submittedName>
        <fullName evidence="3">DUF58 domain-containing protein</fullName>
    </submittedName>
</protein>
<comment type="caution">
    <text evidence="3">The sequence shown here is derived from an EMBL/GenBank/DDBJ whole genome shotgun (WGS) entry which is preliminary data.</text>
</comment>
<evidence type="ECO:0000313" key="4">
    <source>
        <dbReference type="Proteomes" id="UP001596455"/>
    </source>
</evidence>
<organism evidence="3 4">
    <name type="scientific">Georgenia alba</name>
    <dbReference type="NCBI Taxonomy" id="2233858"/>
    <lineage>
        <taxon>Bacteria</taxon>
        <taxon>Bacillati</taxon>
        <taxon>Actinomycetota</taxon>
        <taxon>Actinomycetes</taxon>
        <taxon>Micrococcales</taxon>
        <taxon>Bogoriellaceae</taxon>
        <taxon>Georgenia</taxon>
    </lineage>
</organism>
<dbReference type="EMBL" id="JBHTCQ010000002">
    <property type="protein sequence ID" value="MFC7405981.1"/>
    <property type="molecule type" value="Genomic_DNA"/>
</dbReference>